<name>A0A511WP99_9BACI</name>
<evidence type="ECO:0000313" key="2">
    <source>
        <dbReference type="EMBL" id="GEN52867.1"/>
    </source>
</evidence>
<dbReference type="OrthoDB" id="2706316at2"/>
<gene>
    <name evidence="2" type="ORF">HFA01_11290</name>
</gene>
<feature type="region of interest" description="Disordered" evidence="1">
    <location>
        <begin position="38"/>
        <end position="65"/>
    </location>
</feature>
<evidence type="ECO:0000256" key="1">
    <source>
        <dbReference type="SAM" id="MobiDB-lite"/>
    </source>
</evidence>
<organism evidence="2 3">
    <name type="scientific">Halobacillus faecis</name>
    <dbReference type="NCBI Taxonomy" id="360184"/>
    <lineage>
        <taxon>Bacteria</taxon>
        <taxon>Bacillati</taxon>
        <taxon>Bacillota</taxon>
        <taxon>Bacilli</taxon>
        <taxon>Bacillales</taxon>
        <taxon>Bacillaceae</taxon>
        <taxon>Halobacillus</taxon>
    </lineage>
</organism>
<dbReference type="AlphaFoldDB" id="A0A511WP99"/>
<proteinExistence type="predicted"/>
<keyword evidence="3" id="KW-1185">Reference proteome</keyword>
<dbReference type="RefSeq" id="WP_146814064.1">
    <property type="nucleotide sequence ID" value="NZ_BJYD01000007.1"/>
</dbReference>
<reference evidence="2 3" key="1">
    <citation type="submission" date="2019-07" db="EMBL/GenBank/DDBJ databases">
        <title>Whole genome shotgun sequence of Halobacillus faecis NBRC 103569.</title>
        <authorList>
            <person name="Hosoyama A."/>
            <person name="Uohara A."/>
            <person name="Ohji S."/>
            <person name="Ichikawa N."/>
        </authorList>
    </citation>
    <scope>NUCLEOTIDE SEQUENCE [LARGE SCALE GENOMIC DNA]</scope>
    <source>
        <strain evidence="2 3">NBRC 103569</strain>
    </source>
</reference>
<dbReference type="Proteomes" id="UP000321886">
    <property type="component" value="Unassembled WGS sequence"/>
</dbReference>
<evidence type="ECO:0000313" key="3">
    <source>
        <dbReference type="Proteomes" id="UP000321886"/>
    </source>
</evidence>
<feature type="compositionally biased region" description="Basic and acidic residues" evidence="1">
    <location>
        <begin position="45"/>
        <end position="56"/>
    </location>
</feature>
<protein>
    <submittedName>
        <fullName evidence="2">Uncharacterized protein</fullName>
    </submittedName>
</protein>
<comment type="caution">
    <text evidence="2">The sequence shown here is derived from an EMBL/GenBank/DDBJ whole genome shotgun (WGS) entry which is preliminary data.</text>
</comment>
<sequence>MGYILPVNHYQYQDYQTRTTQRERSPFVLEKIFKATLDSNMKHNQPREQGRVENQRRKSIHTTRNTHAVNIAHSSIKKSGTEKILSHMTGKGQYFSETV</sequence>
<dbReference type="EMBL" id="BJYD01000007">
    <property type="protein sequence ID" value="GEN52867.1"/>
    <property type="molecule type" value="Genomic_DNA"/>
</dbReference>
<accession>A0A511WP99</accession>